<reference evidence="2" key="1">
    <citation type="journal article" date="2010" name="ISME J.">
        <title>The complete genome sequence of the algal symbiont Dinoroseobacter shibae: a hitchhiker's guide to life in the sea.</title>
        <authorList>
            <person name="Wagner-Dobler I."/>
            <person name="Ballhausen B."/>
            <person name="Berger M."/>
            <person name="Brinkhoff T."/>
            <person name="Buchholz I."/>
            <person name="Bunk B."/>
            <person name="Cypionka H."/>
            <person name="Daniel R."/>
            <person name="Drepper T."/>
            <person name="Gerdts G."/>
            <person name="Hahnke S."/>
            <person name="Han C."/>
            <person name="Jahn D."/>
            <person name="Kalhoefer D."/>
            <person name="Kiss H."/>
            <person name="Klenk H.P."/>
            <person name="Kyrpides N."/>
            <person name="Liebl W."/>
            <person name="Liesegang H."/>
            <person name="Meincke L."/>
            <person name="Pati A."/>
            <person name="Petersen J."/>
            <person name="Piekarski T."/>
            <person name="Pommerenke C."/>
            <person name="Pradella S."/>
            <person name="Pukall R."/>
            <person name="Rabus R."/>
            <person name="Stackebrandt E."/>
            <person name="Thole S."/>
            <person name="Thompson L."/>
            <person name="Tielen P."/>
            <person name="Tomasch J."/>
            <person name="von Jan M."/>
            <person name="Wanphrut N."/>
            <person name="Wichels A."/>
            <person name="Zech H."/>
            <person name="Simon M."/>
        </authorList>
    </citation>
    <scope>NUCLEOTIDE SEQUENCE [LARGE SCALE GENOMIC DNA]</scope>
    <source>
        <strain evidence="2">DSM 16493 / NCIMB 14021 / DFL 12</strain>
        <plasmid evidence="2">Plasmid pDSHI02</plasmid>
    </source>
</reference>
<dbReference type="Proteomes" id="UP000006833">
    <property type="component" value="Plasmid pDSHI02"/>
</dbReference>
<gene>
    <name evidence="1" type="ordered locus">Dshi_3873</name>
</gene>
<accession>A8LTN4</accession>
<dbReference type="KEGG" id="dsh:Dshi_3873"/>
<keyword evidence="2" id="KW-1185">Reference proteome</keyword>
<dbReference type="AlphaFoldDB" id="A8LTN4"/>
<evidence type="ECO:0008006" key="3">
    <source>
        <dbReference type="Google" id="ProtNLM"/>
    </source>
</evidence>
<organism evidence="1 2">
    <name type="scientific">Dinoroseobacter shibae (strain DSM 16493 / NCIMB 14021 / DFL 12)</name>
    <dbReference type="NCBI Taxonomy" id="398580"/>
    <lineage>
        <taxon>Bacteria</taxon>
        <taxon>Pseudomonadati</taxon>
        <taxon>Pseudomonadota</taxon>
        <taxon>Alphaproteobacteria</taxon>
        <taxon>Rhodobacterales</taxon>
        <taxon>Roseobacteraceae</taxon>
        <taxon>Dinoroseobacter</taxon>
    </lineage>
</organism>
<evidence type="ECO:0000313" key="2">
    <source>
        <dbReference type="Proteomes" id="UP000006833"/>
    </source>
</evidence>
<evidence type="ECO:0000313" key="1">
    <source>
        <dbReference type="EMBL" id="ABV95601.1"/>
    </source>
</evidence>
<dbReference type="SUPFAM" id="SSF52540">
    <property type="entry name" value="P-loop containing nucleoside triphosphate hydrolases"/>
    <property type="match status" value="1"/>
</dbReference>
<dbReference type="Gene3D" id="3.40.50.300">
    <property type="entry name" value="P-loop containing nucleotide triphosphate hydrolases"/>
    <property type="match status" value="1"/>
</dbReference>
<keyword evidence="1" id="KW-0614">Plasmid</keyword>
<dbReference type="EMBL" id="CP000832">
    <property type="protein sequence ID" value="ABV95601.1"/>
    <property type="molecule type" value="Genomic_DNA"/>
</dbReference>
<geneLocation type="plasmid" evidence="1 2">
    <name>pDSHI02</name>
</geneLocation>
<name>A8LTN4_DINSH</name>
<dbReference type="OrthoDB" id="981508at2"/>
<dbReference type="InterPro" id="IPR027417">
    <property type="entry name" value="P-loop_NTPase"/>
</dbReference>
<dbReference type="RefSeq" id="WP_012187264.1">
    <property type="nucleotide sequence ID" value="NC_009956.1"/>
</dbReference>
<proteinExistence type="predicted"/>
<sequence>MICDITPAYGVLNTIIYKEMQRVAPAKFLFLMRDPVDRLWSQVRMGVAARAKAPEDPADFEAACLAWVRERHRTDKIENIHRADYARTLEKLENALPVETRDTQLLTLFFEDLFCQASADRICAFLGIAPVTAAPDKVANPGRPLRLPEEAEARLYDGLRAQYAFAEARFGRAGLPAVWRDRMARLECVPPPRR</sequence>
<dbReference type="HOGENOM" id="CLU_1400570_0_0_5"/>
<protein>
    <recommendedName>
        <fullName evidence="3">Sulfotransferase</fullName>
    </recommendedName>
</protein>